<name>A0AAD6USP0_9AGAR</name>
<accession>A0AAD6USP0</accession>
<evidence type="ECO:0000259" key="1">
    <source>
        <dbReference type="Pfam" id="PF13649"/>
    </source>
</evidence>
<dbReference type="InterPro" id="IPR041698">
    <property type="entry name" value="Methyltransf_25"/>
</dbReference>
<dbReference type="Pfam" id="PF13649">
    <property type="entry name" value="Methyltransf_25"/>
    <property type="match status" value="1"/>
</dbReference>
<dbReference type="PANTHER" id="PTHR42912">
    <property type="entry name" value="METHYLTRANSFERASE"/>
    <property type="match status" value="1"/>
</dbReference>
<reference evidence="2" key="1">
    <citation type="submission" date="2023-03" db="EMBL/GenBank/DDBJ databases">
        <title>Massive genome expansion in bonnet fungi (Mycena s.s.) driven by repeated elements and novel gene families across ecological guilds.</title>
        <authorList>
            <consortium name="Lawrence Berkeley National Laboratory"/>
            <person name="Harder C.B."/>
            <person name="Miyauchi S."/>
            <person name="Viragh M."/>
            <person name="Kuo A."/>
            <person name="Thoen E."/>
            <person name="Andreopoulos B."/>
            <person name="Lu D."/>
            <person name="Skrede I."/>
            <person name="Drula E."/>
            <person name="Henrissat B."/>
            <person name="Morin E."/>
            <person name="Kohler A."/>
            <person name="Barry K."/>
            <person name="LaButti K."/>
            <person name="Morin E."/>
            <person name="Salamov A."/>
            <person name="Lipzen A."/>
            <person name="Mereny Z."/>
            <person name="Hegedus B."/>
            <person name="Baldrian P."/>
            <person name="Stursova M."/>
            <person name="Weitz H."/>
            <person name="Taylor A."/>
            <person name="Grigoriev I.V."/>
            <person name="Nagy L.G."/>
            <person name="Martin F."/>
            <person name="Kauserud H."/>
        </authorList>
    </citation>
    <scope>NUCLEOTIDE SEQUENCE</scope>
    <source>
        <strain evidence="2">9144</strain>
    </source>
</reference>
<dbReference type="CDD" id="cd02440">
    <property type="entry name" value="AdoMet_MTases"/>
    <property type="match status" value="1"/>
</dbReference>
<comment type="caution">
    <text evidence="2">The sequence shown here is derived from an EMBL/GenBank/DDBJ whole genome shotgun (WGS) entry which is preliminary data.</text>
</comment>
<dbReference type="GO" id="GO:0008168">
    <property type="term" value="F:methyltransferase activity"/>
    <property type="evidence" value="ECO:0007669"/>
    <property type="project" value="UniProtKB-KW"/>
</dbReference>
<gene>
    <name evidence="2" type="ORF">GGX14DRAFT_546171</name>
</gene>
<sequence>MASIKPDYSIFSPEDITKMEEITGVPARAMLVQAGLLPAPPAGALVLDNACGGGVVAAQLFGAIGPGTTTSDLHVVCGDLEKYMVKSAAERIEKHGWNAEAKVVDAQAMPFPDNHFTHTVMNFGIQVIPDNAFKLVVKESFRVLRSGGTIGFTTWIAPGWLDTFKHGVPTFVEPPLFKSGPTATEESITGLLTGAGFTRVNVQPIIFEHTDAMVRFLRYMGEMFKTLLAGETKKEYEEYMKERYGEGDFTLTWKACVVTAVKP</sequence>
<dbReference type="Gene3D" id="3.40.50.150">
    <property type="entry name" value="Vaccinia Virus protein VP39"/>
    <property type="match status" value="1"/>
</dbReference>
<dbReference type="EMBL" id="JARJCW010000104">
    <property type="protein sequence ID" value="KAJ7193782.1"/>
    <property type="molecule type" value="Genomic_DNA"/>
</dbReference>
<dbReference type="AlphaFoldDB" id="A0AAD6USP0"/>
<evidence type="ECO:0000313" key="2">
    <source>
        <dbReference type="EMBL" id="KAJ7193782.1"/>
    </source>
</evidence>
<keyword evidence="2" id="KW-0489">Methyltransferase</keyword>
<dbReference type="SUPFAM" id="SSF53335">
    <property type="entry name" value="S-adenosyl-L-methionine-dependent methyltransferases"/>
    <property type="match status" value="1"/>
</dbReference>
<dbReference type="InterPro" id="IPR050508">
    <property type="entry name" value="Methyltransf_Superfamily"/>
</dbReference>
<feature type="domain" description="Methyltransferase" evidence="1">
    <location>
        <begin position="46"/>
        <end position="148"/>
    </location>
</feature>
<organism evidence="2 3">
    <name type="scientific">Mycena pura</name>
    <dbReference type="NCBI Taxonomy" id="153505"/>
    <lineage>
        <taxon>Eukaryota</taxon>
        <taxon>Fungi</taxon>
        <taxon>Dikarya</taxon>
        <taxon>Basidiomycota</taxon>
        <taxon>Agaricomycotina</taxon>
        <taxon>Agaricomycetes</taxon>
        <taxon>Agaricomycetidae</taxon>
        <taxon>Agaricales</taxon>
        <taxon>Marasmiineae</taxon>
        <taxon>Mycenaceae</taxon>
        <taxon>Mycena</taxon>
    </lineage>
</organism>
<dbReference type="PANTHER" id="PTHR42912:SF93">
    <property type="entry name" value="N6-ADENOSINE-METHYLTRANSFERASE TMT1A"/>
    <property type="match status" value="1"/>
</dbReference>
<dbReference type="InterPro" id="IPR029063">
    <property type="entry name" value="SAM-dependent_MTases_sf"/>
</dbReference>
<keyword evidence="3" id="KW-1185">Reference proteome</keyword>
<evidence type="ECO:0000313" key="3">
    <source>
        <dbReference type="Proteomes" id="UP001219525"/>
    </source>
</evidence>
<dbReference type="GO" id="GO:0032259">
    <property type="term" value="P:methylation"/>
    <property type="evidence" value="ECO:0007669"/>
    <property type="project" value="UniProtKB-KW"/>
</dbReference>
<protein>
    <submittedName>
        <fullName evidence="2">S-adenosyl-L-methionine-dependent methyltransferase</fullName>
    </submittedName>
</protein>
<keyword evidence="2" id="KW-0808">Transferase</keyword>
<dbReference type="Proteomes" id="UP001219525">
    <property type="component" value="Unassembled WGS sequence"/>
</dbReference>
<proteinExistence type="predicted"/>